<dbReference type="InterPro" id="IPR016084">
    <property type="entry name" value="Haem_Oase-like_multi-hlx"/>
</dbReference>
<comment type="caution">
    <text evidence="2">The sequence shown here is derived from an EMBL/GenBank/DDBJ whole genome shotgun (WGS) entry which is preliminary data.</text>
</comment>
<protein>
    <submittedName>
        <fullName evidence="2">Iron-containing redox enzyme family protein</fullName>
    </submittedName>
</protein>
<dbReference type="RefSeq" id="WP_255922661.1">
    <property type="nucleotide sequence ID" value="NZ_JANFNG010000024.1"/>
</dbReference>
<reference evidence="2" key="1">
    <citation type="submission" date="2022-06" db="EMBL/GenBank/DDBJ databases">
        <title>Draft genome sequence of Streptomyces sp. RB6PN25 isolated from peat swamp forest in Thailand.</title>
        <authorList>
            <person name="Duangmal K."/>
            <person name="Klaysubun C."/>
        </authorList>
    </citation>
    <scope>NUCLEOTIDE SEQUENCE</scope>
    <source>
        <strain evidence="2">RB6PN25</strain>
    </source>
</reference>
<dbReference type="EMBL" id="JANFNG010000024">
    <property type="protein sequence ID" value="MCQ4083667.1"/>
    <property type="molecule type" value="Genomic_DNA"/>
</dbReference>
<accession>A0ABT1Q174</accession>
<dbReference type="SMART" id="SM01236">
    <property type="entry name" value="Haem_oxygenase_2"/>
    <property type="match status" value="1"/>
</dbReference>
<dbReference type="Proteomes" id="UP001057702">
    <property type="component" value="Unassembled WGS sequence"/>
</dbReference>
<dbReference type="Pfam" id="PF14518">
    <property type="entry name" value="Haem_oxygenas_2"/>
    <property type="match status" value="1"/>
</dbReference>
<dbReference type="SUPFAM" id="SSF48613">
    <property type="entry name" value="Heme oxygenase-like"/>
    <property type="match status" value="1"/>
</dbReference>
<keyword evidence="3" id="KW-1185">Reference proteome</keyword>
<gene>
    <name evidence="2" type="ORF">NGB36_24480</name>
</gene>
<proteinExistence type="predicted"/>
<evidence type="ECO:0000313" key="3">
    <source>
        <dbReference type="Proteomes" id="UP001057702"/>
    </source>
</evidence>
<organism evidence="2 3">
    <name type="scientific">Streptomyces humicola</name>
    <dbReference type="NCBI Taxonomy" id="2953240"/>
    <lineage>
        <taxon>Bacteria</taxon>
        <taxon>Bacillati</taxon>
        <taxon>Actinomycetota</taxon>
        <taxon>Actinomycetes</taxon>
        <taxon>Kitasatosporales</taxon>
        <taxon>Streptomycetaceae</taxon>
        <taxon>Streptomyces</taxon>
    </lineage>
</organism>
<feature type="region of interest" description="Disordered" evidence="1">
    <location>
        <begin position="1"/>
        <end position="24"/>
    </location>
</feature>
<name>A0ABT1Q174_9ACTN</name>
<evidence type="ECO:0000256" key="1">
    <source>
        <dbReference type="SAM" id="MobiDB-lite"/>
    </source>
</evidence>
<sequence>MTARTSTQIRRAAEEPRLPRPRGPVSASIVDALARRAGAGAGALACGDVEWEDPLGEDVQLALYISYELHYRGFEGVDPEWEWDPELLQLRAALERSFHMELLNGVAGGDDIEGELSALLTEPRPAVGVSHFLADEGTWWHMREFFAHRSLYHLKEADPHAWVIPRLRGLAKAALVAVEYDEFGGGHAERVHAHLFADLLVAAGLEARYGRYLDTAPAVTLATVNLMSYLGLHRALRGALVGHFTAAEIANPPSAKRMVRALDRLGAPEPCRRFYSEHIEADAVHEQVMRHDVLGALLAEEPGLTQDAVFGIQATSMLDARLADHLLGSWHYGMTSLLTPLPAVA</sequence>
<dbReference type="Gene3D" id="1.20.910.10">
    <property type="entry name" value="Heme oxygenase-like"/>
    <property type="match status" value="1"/>
</dbReference>
<evidence type="ECO:0000313" key="2">
    <source>
        <dbReference type="EMBL" id="MCQ4083667.1"/>
    </source>
</evidence>